<name>A0AAV4YAL5_CAEEX</name>
<feature type="compositionally biased region" description="Pro residues" evidence="1">
    <location>
        <begin position="45"/>
        <end position="54"/>
    </location>
</feature>
<sequence>EILRVPSTDHQYTPFTYNIRRNLPLPFLRPSRGSGTMRERTFPGENPPTPFLAK</sequence>
<protein>
    <submittedName>
        <fullName evidence="2">Uncharacterized protein</fullName>
    </submittedName>
</protein>
<feature type="non-terminal residue" evidence="2">
    <location>
        <position position="1"/>
    </location>
</feature>
<keyword evidence="3" id="KW-1185">Reference proteome</keyword>
<dbReference type="Proteomes" id="UP001054945">
    <property type="component" value="Unassembled WGS sequence"/>
</dbReference>
<evidence type="ECO:0000313" key="2">
    <source>
        <dbReference type="EMBL" id="GIZ04457.1"/>
    </source>
</evidence>
<dbReference type="AlphaFoldDB" id="A0AAV4YAL5"/>
<feature type="region of interest" description="Disordered" evidence="1">
    <location>
        <begin position="30"/>
        <end position="54"/>
    </location>
</feature>
<reference evidence="2 3" key="1">
    <citation type="submission" date="2021-06" db="EMBL/GenBank/DDBJ databases">
        <title>Caerostris extrusa draft genome.</title>
        <authorList>
            <person name="Kono N."/>
            <person name="Arakawa K."/>
        </authorList>
    </citation>
    <scope>NUCLEOTIDE SEQUENCE [LARGE SCALE GENOMIC DNA]</scope>
</reference>
<dbReference type="EMBL" id="BPLR01019088">
    <property type="protein sequence ID" value="GIZ04457.1"/>
    <property type="molecule type" value="Genomic_DNA"/>
</dbReference>
<gene>
    <name evidence="2" type="ORF">CEXT_216521</name>
</gene>
<evidence type="ECO:0000313" key="3">
    <source>
        <dbReference type="Proteomes" id="UP001054945"/>
    </source>
</evidence>
<organism evidence="2 3">
    <name type="scientific">Caerostris extrusa</name>
    <name type="common">Bark spider</name>
    <name type="synonym">Caerostris bankana</name>
    <dbReference type="NCBI Taxonomy" id="172846"/>
    <lineage>
        <taxon>Eukaryota</taxon>
        <taxon>Metazoa</taxon>
        <taxon>Ecdysozoa</taxon>
        <taxon>Arthropoda</taxon>
        <taxon>Chelicerata</taxon>
        <taxon>Arachnida</taxon>
        <taxon>Araneae</taxon>
        <taxon>Araneomorphae</taxon>
        <taxon>Entelegynae</taxon>
        <taxon>Araneoidea</taxon>
        <taxon>Araneidae</taxon>
        <taxon>Caerostris</taxon>
    </lineage>
</organism>
<comment type="caution">
    <text evidence="2">The sequence shown here is derived from an EMBL/GenBank/DDBJ whole genome shotgun (WGS) entry which is preliminary data.</text>
</comment>
<evidence type="ECO:0000256" key="1">
    <source>
        <dbReference type="SAM" id="MobiDB-lite"/>
    </source>
</evidence>
<accession>A0AAV4YAL5</accession>
<proteinExistence type="predicted"/>